<evidence type="ECO:0000313" key="2">
    <source>
        <dbReference type="EMBL" id="OYV73606.1"/>
    </source>
</evidence>
<evidence type="ECO:0000256" key="1">
    <source>
        <dbReference type="SAM" id="SignalP"/>
    </source>
</evidence>
<dbReference type="AlphaFoldDB" id="A0A257SMW3"/>
<dbReference type="InterPro" id="IPR021952">
    <property type="entry name" value="Flpp3-like"/>
</dbReference>
<reference evidence="2 3" key="1">
    <citation type="submission" date="2017-03" db="EMBL/GenBank/DDBJ databases">
        <title>Lifting the veil on microbial sulfur biogeochemistry in mining wastewaters.</title>
        <authorList>
            <person name="Kantor R.S."/>
            <person name="Colenbrander Nelson T."/>
            <person name="Marshall S."/>
            <person name="Bennett D."/>
            <person name="Apte S."/>
            <person name="Camacho D."/>
            <person name="Thomas B.C."/>
            <person name="Warren L.A."/>
            <person name="Banfield J.F."/>
        </authorList>
    </citation>
    <scope>NUCLEOTIDE SEQUENCE [LARGE SCALE GENOMIC DNA]</scope>
    <source>
        <strain evidence="2">21-59-9</strain>
    </source>
</reference>
<comment type="caution">
    <text evidence="2">The sequence shown here is derived from an EMBL/GenBank/DDBJ whole genome shotgun (WGS) entry which is preliminary data.</text>
</comment>
<keyword evidence="1" id="KW-0732">Signal</keyword>
<dbReference type="Pfam" id="PF12092">
    <property type="entry name" value="DUF3568"/>
    <property type="match status" value="1"/>
</dbReference>
<protein>
    <recommendedName>
        <fullName evidence="4">DUF3568 domain-containing protein</fullName>
    </recommendedName>
</protein>
<name>A0A257SMW3_9PROT</name>
<feature type="chain" id="PRO_5012220482" description="DUF3568 domain-containing protein" evidence="1">
    <location>
        <begin position="21"/>
        <end position="131"/>
    </location>
</feature>
<feature type="signal peptide" evidence="1">
    <location>
        <begin position="1"/>
        <end position="20"/>
    </location>
</feature>
<proteinExistence type="predicted"/>
<organism evidence="2 3">
    <name type="scientific">Acidithiobacillus ferrivorans</name>
    <dbReference type="NCBI Taxonomy" id="160808"/>
    <lineage>
        <taxon>Bacteria</taxon>
        <taxon>Pseudomonadati</taxon>
        <taxon>Pseudomonadota</taxon>
        <taxon>Acidithiobacillia</taxon>
        <taxon>Acidithiobacillales</taxon>
        <taxon>Acidithiobacillaceae</taxon>
        <taxon>Acidithiobacillus</taxon>
    </lineage>
</organism>
<dbReference type="Proteomes" id="UP000216779">
    <property type="component" value="Unassembled WGS sequence"/>
</dbReference>
<evidence type="ECO:0000313" key="3">
    <source>
        <dbReference type="Proteomes" id="UP000216779"/>
    </source>
</evidence>
<sequence>MKSLTAVLLAVVTLVTFPLAGCAVVAGGAAGAGAAGIYAGQTTQYYPSAYTPTLSAVQTALARMQCVVLKTDSEGADTTVIQARQGHMLVDLTVRKKGLQVTAVTSRFGILGSEKDDVIFHRYVQEALGQG</sequence>
<gene>
    <name evidence="2" type="ORF">B7Z70_13070</name>
</gene>
<dbReference type="EMBL" id="NCBC01000675">
    <property type="protein sequence ID" value="OYV73606.1"/>
    <property type="molecule type" value="Genomic_DNA"/>
</dbReference>
<evidence type="ECO:0008006" key="4">
    <source>
        <dbReference type="Google" id="ProtNLM"/>
    </source>
</evidence>
<accession>A0A257SMW3</accession>